<evidence type="ECO:0000256" key="2">
    <source>
        <dbReference type="ARBA" id="ARBA00022801"/>
    </source>
</evidence>
<protein>
    <submittedName>
        <fullName evidence="8">ATP-dependent helicase HrpB</fullName>
    </submittedName>
</protein>
<dbReference type="PROSITE" id="PS51194">
    <property type="entry name" value="HELICASE_CTER"/>
    <property type="match status" value="1"/>
</dbReference>
<feature type="region of interest" description="Disordered" evidence="5">
    <location>
        <begin position="505"/>
        <end position="533"/>
    </location>
</feature>
<evidence type="ECO:0000256" key="3">
    <source>
        <dbReference type="ARBA" id="ARBA00022806"/>
    </source>
</evidence>
<dbReference type="PANTHER" id="PTHR43519:SF1">
    <property type="entry name" value="ATP-DEPENDENT RNA HELICASE HRPB"/>
    <property type="match status" value="1"/>
</dbReference>
<feature type="domain" description="Helicase ATP-binding" evidence="6">
    <location>
        <begin position="16"/>
        <end position="180"/>
    </location>
</feature>
<evidence type="ECO:0000256" key="5">
    <source>
        <dbReference type="SAM" id="MobiDB-lite"/>
    </source>
</evidence>
<keyword evidence="3 8" id="KW-0347">Helicase</keyword>
<dbReference type="EMBL" id="JABZEO010000004">
    <property type="protein sequence ID" value="NVZ09227.1"/>
    <property type="molecule type" value="Genomic_DNA"/>
</dbReference>
<accession>A0A850RD53</accession>
<dbReference type="Gene3D" id="3.40.50.300">
    <property type="entry name" value="P-loop containing nucleotide triphosphate hydrolases"/>
    <property type="match status" value="2"/>
</dbReference>
<dbReference type="PROSITE" id="PS51192">
    <property type="entry name" value="HELICASE_ATP_BIND_1"/>
    <property type="match status" value="1"/>
</dbReference>
<dbReference type="CDD" id="cd17990">
    <property type="entry name" value="DEXHc_HrpB"/>
    <property type="match status" value="1"/>
</dbReference>
<dbReference type="SMART" id="SM00487">
    <property type="entry name" value="DEXDc"/>
    <property type="match status" value="1"/>
</dbReference>
<dbReference type="InterPro" id="IPR027417">
    <property type="entry name" value="P-loop_NTPase"/>
</dbReference>
<dbReference type="PANTHER" id="PTHR43519">
    <property type="entry name" value="ATP-DEPENDENT RNA HELICASE HRPB"/>
    <property type="match status" value="1"/>
</dbReference>
<dbReference type="SUPFAM" id="SSF52540">
    <property type="entry name" value="P-loop containing nucleoside triphosphate hydrolases"/>
    <property type="match status" value="1"/>
</dbReference>
<feature type="compositionally biased region" description="Low complexity" evidence="5">
    <location>
        <begin position="849"/>
        <end position="864"/>
    </location>
</feature>
<feature type="domain" description="Helicase C-terminal" evidence="7">
    <location>
        <begin position="207"/>
        <end position="371"/>
    </location>
</feature>
<sequence>MPHLDPLPIDVILDDLRAALRQGHGVLHAPTGSGKSTGVPLALLDEPWLTGQRILMLQPRRPAARMTAARMADRLGEPLGEQVGYQIRFERRIGPRTRIEVVTEGILTRRLQSDPTLDGIGLVIFDEFHERGLPSDLGLALTLDSVRGLRPDLRLLVMSATLEAEPVAELLGDASILRAEGRSFPVEIRYAERTPDSDPVRALVAGACQALAEETGDILAFLPGAREIERAREALASLVGSDVEILPLHGALSSAEQDRALRPDGRGRRRLILATDLAETSLTIEGIRVVLDSGLTRKPRFDPGSGLTRLVTESIPRASADQRAGRAGRLTPGVCRRLWTRAQEVGRSDRRTPEILESDLAPLALELALWGVKDPAELSWLDPPPAPAWNQALELLRTLGALDRRDSITPLGRALAELPVHPRLGVMLLGAAPEERQTAADLCALISERDPFLPEPGRARPADLGLRLEALRAARERRGTPAGIDRRRLEAIERAARQLLRLAERAAEAAPTNTQDLSRSGRGLESTPLLPRSQRTPGALLALAYPDRVAQRRTGGDERYLLAAGTGAELPRDDALAIHSYLVVAAIDARGRDGRIQSALPISESELRTELAERLESSREVFWDDERAAVACRAITRIGSIVLESRPVALQPEDDAGAYLIAHIREHFDEALDWSDSARQLQARVALARRYDSSGDWPDLLDAALREHLDNWLGPWIVGKNRLSDVRRLDLNAILLDRLSWEQRQWLDQQAPRTFVTPAGNSRPIDYVSGETPILAAPLQEFFGLSDTPRLCRGRVPVLLHLLSPARRPMQVTQDLAGFWARGYAEVRKELRGRYPKHHWPEDPTQAQALVGGLRRRGASGASG</sequence>
<dbReference type="GO" id="GO:0005524">
    <property type="term" value="F:ATP binding"/>
    <property type="evidence" value="ECO:0007669"/>
    <property type="project" value="UniProtKB-KW"/>
</dbReference>
<dbReference type="InterPro" id="IPR010225">
    <property type="entry name" value="HrpB"/>
</dbReference>
<reference evidence="8 9" key="1">
    <citation type="submission" date="2020-06" db="EMBL/GenBank/DDBJ databases">
        <title>Whole-genome sequence of Allochromatium humboldtianum DSM 21881, type strain.</title>
        <authorList>
            <person name="Kyndt J.A."/>
            <person name="Meyer T.E."/>
        </authorList>
    </citation>
    <scope>NUCLEOTIDE SEQUENCE [LARGE SCALE GENOMIC DNA]</scope>
    <source>
        <strain evidence="8 9">DSM 21881</strain>
    </source>
</reference>
<dbReference type="FunFam" id="3.40.50.300:FF:002125">
    <property type="entry name" value="ATP-dependent helicase HrpB"/>
    <property type="match status" value="1"/>
</dbReference>
<dbReference type="Pfam" id="PF04408">
    <property type="entry name" value="WHD_HA2"/>
    <property type="match status" value="1"/>
</dbReference>
<dbReference type="InterPro" id="IPR011545">
    <property type="entry name" value="DEAD/DEAH_box_helicase_dom"/>
</dbReference>
<dbReference type="GO" id="GO:0004386">
    <property type="term" value="F:helicase activity"/>
    <property type="evidence" value="ECO:0007669"/>
    <property type="project" value="UniProtKB-KW"/>
</dbReference>
<dbReference type="NCBIfam" id="TIGR01970">
    <property type="entry name" value="DEAH_box_HrpB"/>
    <property type="match status" value="1"/>
</dbReference>
<dbReference type="Proteomes" id="UP000592294">
    <property type="component" value="Unassembled WGS sequence"/>
</dbReference>
<dbReference type="GO" id="GO:0003676">
    <property type="term" value="F:nucleic acid binding"/>
    <property type="evidence" value="ECO:0007669"/>
    <property type="project" value="InterPro"/>
</dbReference>
<dbReference type="InterPro" id="IPR001650">
    <property type="entry name" value="Helicase_C-like"/>
</dbReference>
<feature type="region of interest" description="Disordered" evidence="5">
    <location>
        <begin position="836"/>
        <end position="864"/>
    </location>
</feature>
<dbReference type="InterPro" id="IPR013689">
    <property type="entry name" value="RNA_helicase_ATP-dep_HrpB_C"/>
</dbReference>
<evidence type="ECO:0000313" key="9">
    <source>
        <dbReference type="Proteomes" id="UP000592294"/>
    </source>
</evidence>
<organism evidence="8 9">
    <name type="scientific">Allochromatium humboldtianum</name>
    <dbReference type="NCBI Taxonomy" id="504901"/>
    <lineage>
        <taxon>Bacteria</taxon>
        <taxon>Pseudomonadati</taxon>
        <taxon>Pseudomonadota</taxon>
        <taxon>Gammaproteobacteria</taxon>
        <taxon>Chromatiales</taxon>
        <taxon>Chromatiaceae</taxon>
        <taxon>Allochromatium</taxon>
    </lineage>
</organism>
<dbReference type="Gene3D" id="1.20.120.1080">
    <property type="match status" value="1"/>
</dbReference>
<dbReference type="SMART" id="SM00847">
    <property type="entry name" value="HA2"/>
    <property type="match status" value="1"/>
</dbReference>
<dbReference type="InterPro" id="IPR014001">
    <property type="entry name" value="Helicase_ATP-bd"/>
</dbReference>
<keyword evidence="9" id="KW-1185">Reference proteome</keyword>
<keyword evidence="1" id="KW-0547">Nucleotide-binding</keyword>
<dbReference type="InterPro" id="IPR049614">
    <property type="entry name" value="HrpB_DEXH"/>
</dbReference>
<gene>
    <name evidence="8" type="primary">hrpB</name>
    <name evidence="8" type="ORF">HW932_08120</name>
</gene>
<dbReference type="InterPro" id="IPR048333">
    <property type="entry name" value="HA2_WH"/>
</dbReference>
<dbReference type="Pfam" id="PF00270">
    <property type="entry name" value="DEAD"/>
    <property type="match status" value="1"/>
</dbReference>
<comment type="caution">
    <text evidence="8">The sequence shown here is derived from an EMBL/GenBank/DDBJ whole genome shotgun (WGS) entry which is preliminary data.</text>
</comment>
<dbReference type="RefSeq" id="WP_176975985.1">
    <property type="nucleotide sequence ID" value="NZ_JABZEO010000004.1"/>
</dbReference>
<dbReference type="InterPro" id="IPR007502">
    <property type="entry name" value="Helicase-assoc_dom"/>
</dbReference>
<evidence type="ECO:0000256" key="1">
    <source>
        <dbReference type="ARBA" id="ARBA00022741"/>
    </source>
</evidence>
<evidence type="ECO:0000259" key="6">
    <source>
        <dbReference type="PROSITE" id="PS51192"/>
    </source>
</evidence>
<dbReference type="Pfam" id="PF08482">
    <property type="entry name" value="HrpB_C"/>
    <property type="match status" value="1"/>
</dbReference>
<dbReference type="CDD" id="cd18791">
    <property type="entry name" value="SF2_C_RHA"/>
    <property type="match status" value="1"/>
</dbReference>
<name>A0A850RD53_9GAMM</name>
<dbReference type="SMART" id="SM00490">
    <property type="entry name" value="HELICc"/>
    <property type="match status" value="1"/>
</dbReference>
<proteinExistence type="predicted"/>
<dbReference type="AlphaFoldDB" id="A0A850RD53"/>
<evidence type="ECO:0000256" key="4">
    <source>
        <dbReference type="ARBA" id="ARBA00022840"/>
    </source>
</evidence>
<dbReference type="PIRSF" id="PIRSF005496">
    <property type="entry name" value="ATP_hel_hrpB"/>
    <property type="match status" value="1"/>
</dbReference>
<keyword evidence="2" id="KW-0378">Hydrolase</keyword>
<dbReference type="GO" id="GO:0016787">
    <property type="term" value="F:hydrolase activity"/>
    <property type="evidence" value="ECO:0007669"/>
    <property type="project" value="UniProtKB-KW"/>
</dbReference>
<evidence type="ECO:0000259" key="7">
    <source>
        <dbReference type="PROSITE" id="PS51194"/>
    </source>
</evidence>
<keyword evidence="4" id="KW-0067">ATP-binding</keyword>
<evidence type="ECO:0000313" key="8">
    <source>
        <dbReference type="EMBL" id="NVZ09227.1"/>
    </source>
</evidence>
<dbReference type="Pfam" id="PF00271">
    <property type="entry name" value="Helicase_C"/>
    <property type="match status" value="1"/>
</dbReference>